<dbReference type="EMBL" id="JAVHJO010000014">
    <property type="protein sequence ID" value="KAK6528988.1"/>
    <property type="molecule type" value="Genomic_DNA"/>
</dbReference>
<evidence type="ECO:0000256" key="4">
    <source>
        <dbReference type="SAM" id="MobiDB-lite"/>
    </source>
</evidence>
<dbReference type="PROSITE" id="PS50297">
    <property type="entry name" value="ANK_REP_REGION"/>
    <property type="match status" value="2"/>
</dbReference>
<accession>A0AAV9WZJ6</accession>
<evidence type="ECO:0000313" key="5">
    <source>
        <dbReference type="EMBL" id="KAK6528988.1"/>
    </source>
</evidence>
<keyword evidence="2 3" id="KW-0040">ANK repeat</keyword>
<feature type="repeat" description="ANK" evidence="3">
    <location>
        <begin position="589"/>
        <end position="610"/>
    </location>
</feature>
<evidence type="ECO:0000256" key="2">
    <source>
        <dbReference type="ARBA" id="ARBA00023043"/>
    </source>
</evidence>
<sequence>MTSPTEDFITAFSTHPNKPTRELLEPDLTRETQLRELFKNDPSNPILSDPTVGLVPIYAGKEEYIRIKARDVSSEDEAEKGRYILSLDTELPGYCGGSPDWRESGDRKATGEPAIVKFEQFKTNFESFCNGALNGIDWTNITVAGGAVLLPLLGHKSPLQISSNYDHDPNITEDINLFLHNTDEKSVLTILESFEETIQTNIRRRTMCVRTKNAITILSRDPHIPIRISLRLYRSVSEILHNIDFDIDCACVAYDGAQVYALPRAVASWMTQCNTIRDVHSSWGRYEHRLLKWRFRGFEVYHPKFDRRKVLPGLERMEMGELRGLARLLVFEKYGNADQHTGDLRVNQRQYGIPVDHVAWDTMKEVDWGVPIVEDVEGEGEEGGGGSRRHREHCDECFRRQDEKPRINASEIEEVIYKNDEILNDKKGKAQEDRAGYLHRHRAFVGSMRYIFKDCCKRCPAPQSKYEKNMQAQDDKVYIRGVATFTDEEYAAESEGAWTETAIMADNAALFDIIVAQDANAIRKWIDETKGNIQSNDDTSAKSQKFIKRLNGRDATNRTALQLAVICSSPEIVTTLLDAGASMAVQTIDGRNLLHLAAARGNAEVMRVLLLKNEENETHLEDGARIKTRRLSSVRREDSVDDKMDIDKTSDIDGESFYDVSGTSVTSSFVHIEGGSENPDGNSRSNMGFNEIIDINMPDKANNMAPLHYAIFHGHTDIVKLLVSDFGADILLPIKKLIEIKQYSSYMEGADAELEDQPGLLPLCLPLHLNKTRREDMLRILLKSGAFSAQCDAVGIPALLRMIQQSDIDALKIIFEEDGASALTTARTLYYTEQGVTNALITAIIEGYEDKALFLLEKGVPPIITAEAYNNAFPKTKQGYFGRDYERYCQQPAELALEAEMLDFFMKCIEDGIDPSGRVTAEAGMMYGQSPPEMTFLDLISEKFEDTLTELSVLPKQMVELPDGHLLGSYDHWMAIRSTEEQNQLRKAMNKRHHKFELFSDFAIGERKERLKELLGRYRKLAKWLVERGGRPKSTIGSAKATLAISQRLPEESMPPQLQIFAKFANFEKAMTKTAPGELTMAEYLKIFDRQYVEEPDSDIIPSYHAKEDELTQKIYHKLFTAVWDGDKEQIENLIKLHSRKDADSPWLDLQTTNRFHHNILTLALYKEHSKEILDLIKAKAAEQNVSLEESEAYSRYKYPRPSQGAKYVPREPWSLHYDGPSGLRFCMTDILPRYPTLILQQDIKTLEDQIEKNGILAILHREIIEENVLPDNQIDAKGAPASFDTEMDLDLDSQGPDIFVDDKVHLPFALFAAYQGSHGVYDWLLTDGPENALRKYQQRLEAKVYKRDSESSMGFTDDEIIVEKKADAFFLQILRKADSDTIKHWMGVNHPLIIHAACMKQLNDKLSDDEKIKWYENNIRQFLSRVGEQALEASNHKSEGLTPLLAAAKIRNVWAMRALMNVGAKVDYASPALGFILLNNVLLDRTVSKLAQECLSMVPRDYVNWTFRQYCSVDSYILRMVSSLHHNSQTEPLRLALEYSGDMGIDFVDPESQNPIHILANDQFSIPEDLQIILDAVNEPEMLIRENKNGMTPLDQAAASLYHGILSTRIRKVPATGLADSSSRYSDENTGNSPKIRAGEAEATPFIDSPCETEGKIAGPSLRHGDWGTEEGQSSVVQNWTMISTANKQALERVDKGRILPSSKLEFDAQALKIWESRNENYVVPKKESFIYMFKSSWRNADSGNGERYCDFVKPGVYTTRHGQRGRNILIQKSLARKAAFERQSRE</sequence>
<dbReference type="PANTHER" id="PTHR24173:SF74">
    <property type="entry name" value="ANKYRIN REPEAT DOMAIN-CONTAINING PROTEIN 16"/>
    <property type="match status" value="1"/>
</dbReference>
<evidence type="ECO:0000313" key="6">
    <source>
        <dbReference type="Proteomes" id="UP001365542"/>
    </source>
</evidence>
<reference evidence="5 6" key="1">
    <citation type="submission" date="2019-10" db="EMBL/GenBank/DDBJ databases">
        <authorList>
            <person name="Palmer J.M."/>
        </authorList>
    </citation>
    <scope>NUCLEOTIDE SEQUENCE [LARGE SCALE GENOMIC DNA]</scope>
    <source>
        <strain evidence="5 6">TWF694</strain>
    </source>
</reference>
<dbReference type="SUPFAM" id="SSF48403">
    <property type="entry name" value="Ankyrin repeat"/>
    <property type="match status" value="2"/>
</dbReference>
<name>A0AAV9WZJ6_9PEZI</name>
<dbReference type="PANTHER" id="PTHR24173">
    <property type="entry name" value="ANKYRIN REPEAT CONTAINING"/>
    <property type="match status" value="1"/>
</dbReference>
<protein>
    <recommendedName>
        <fullName evidence="7">Ankyrin repeat protein</fullName>
    </recommendedName>
</protein>
<evidence type="ECO:0008006" key="7">
    <source>
        <dbReference type="Google" id="ProtNLM"/>
    </source>
</evidence>
<dbReference type="Pfam" id="PF12796">
    <property type="entry name" value="Ank_2"/>
    <property type="match status" value="1"/>
</dbReference>
<feature type="compositionally biased region" description="Polar residues" evidence="4">
    <location>
        <begin position="1"/>
        <end position="17"/>
    </location>
</feature>
<keyword evidence="1" id="KW-0677">Repeat</keyword>
<organism evidence="5 6">
    <name type="scientific">Orbilia ellipsospora</name>
    <dbReference type="NCBI Taxonomy" id="2528407"/>
    <lineage>
        <taxon>Eukaryota</taxon>
        <taxon>Fungi</taxon>
        <taxon>Dikarya</taxon>
        <taxon>Ascomycota</taxon>
        <taxon>Pezizomycotina</taxon>
        <taxon>Orbiliomycetes</taxon>
        <taxon>Orbiliales</taxon>
        <taxon>Orbiliaceae</taxon>
        <taxon>Orbilia</taxon>
    </lineage>
</organism>
<proteinExistence type="predicted"/>
<evidence type="ECO:0000256" key="1">
    <source>
        <dbReference type="ARBA" id="ARBA00022737"/>
    </source>
</evidence>
<feature type="region of interest" description="Disordered" evidence="4">
    <location>
        <begin position="1"/>
        <end position="20"/>
    </location>
</feature>
<dbReference type="InterPro" id="IPR002110">
    <property type="entry name" value="Ankyrin_rpt"/>
</dbReference>
<dbReference type="Proteomes" id="UP001365542">
    <property type="component" value="Unassembled WGS sequence"/>
</dbReference>
<keyword evidence="6" id="KW-1185">Reference proteome</keyword>
<feature type="repeat" description="ANK" evidence="3">
    <location>
        <begin position="556"/>
        <end position="588"/>
    </location>
</feature>
<dbReference type="Gene3D" id="1.25.40.20">
    <property type="entry name" value="Ankyrin repeat-containing domain"/>
    <property type="match status" value="3"/>
</dbReference>
<feature type="repeat" description="ANK" evidence="3">
    <location>
        <begin position="1440"/>
        <end position="1472"/>
    </location>
</feature>
<dbReference type="PROSITE" id="PS50088">
    <property type="entry name" value="ANK_REPEAT"/>
    <property type="match status" value="4"/>
</dbReference>
<comment type="caution">
    <text evidence="5">The sequence shown here is derived from an EMBL/GenBank/DDBJ whole genome shotgun (WGS) entry which is preliminary data.</text>
</comment>
<feature type="repeat" description="ANK" evidence="3">
    <location>
        <begin position="702"/>
        <end position="724"/>
    </location>
</feature>
<evidence type="ECO:0000256" key="3">
    <source>
        <dbReference type="PROSITE-ProRule" id="PRU00023"/>
    </source>
</evidence>
<gene>
    <name evidence="5" type="ORF">TWF694_004212</name>
</gene>
<dbReference type="SMART" id="SM00248">
    <property type="entry name" value="ANK"/>
    <property type="match status" value="7"/>
</dbReference>
<dbReference type="InterPro" id="IPR036770">
    <property type="entry name" value="Ankyrin_rpt-contain_sf"/>
</dbReference>
<dbReference type="Pfam" id="PF00023">
    <property type="entry name" value="Ank"/>
    <property type="match status" value="1"/>
</dbReference>